<dbReference type="InterPro" id="IPR026286">
    <property type="entry name" value="MaiA/AMDase"/>
</dbReference>
<dbReference type="Proteomes" id="UP000318405">
    <property type="component" value="Unassembled WGS sequence"/>
</dbReference>
<feature type="region of interest" description="Disordered" evidence="1">
    <location>
        <begin position="1"/>
        <end position="111"/>
    </location>
</feature>
<accession>A0A556AJF5</accession>
<evidence type="ECO:0000313" key="2">
    <source>
        <dbReference type="EMBL" id="TSH93017.1"/>
    </source>
</evidence>
<feature type="compositionally biased region" description="Low complexity" evidence="1">
    <location>
        <begin position="61"/>
        <end position="73"/>
    </location>
</feature>
<evidence type="ECO:0000313" key="3">
    <source>
        <dbReference type="Proteomes" id="UP000318405"/>
    </source>
</evidence>
<dbReference type="PANTHER" id="PTHR40267">
    <property type="entry name" value="BLR3294 PROTEIN"/>
    <property type="match status" value="1"/>
</dbReference>
<organism evidence="2 3">
    <name type="scientific">Verticiella sediminum</name>
    <dbReference type="NCBI Taxonomy" id="1247510"/>
    <lineage>
        <taxon>Bacteria</taxon>
        <taxon>Pseudomonadati</taxon>
        <taxon>Pseudomonadota</taxon>
        <taxon>Betaproteobacteria</taxon>
        <taxon>Burkholderiales</taxon>
        <taxon>Alcaligenaceae</taxon>
        <taxon>Verticiella</taxon>
    </lineage>
</organism>
<protein>
    <recommendedName>
        <fullName evidence="4">Asp/Glu racemase</fullName>
    </recommendedName>
</protein>
<dbReference type="Gene3D" id="3.40.50.12500">
    <property type="match status" value="1"/>
</dbReference>
<dbReference type="Pfam" id="PF17645">
    <property type="entry name" value="Amdase"/>
    <property type="match status" value="1"/>
</dbReference>
<dbReference type="EMBL" id="VLTJ01000029">
    <property type="protein sequence ID" value="TSH93017.1"/>
    <property type="molecule type" value="Genomic_DNA"/>
</dbReference>
<dbReference type="AlphaFoldDB" id="A0A556AJF5"/>
<dbReference type="InterPro" id="IPR053714">
    <property type="entry name" value="Iso_Racemase_Enz_sf"/>
</dbReference>
<dbReference type="OrthoDB" id="483160at2"/>
<comment type="caution">
    <text evidence="2">The sequence shown here is derived from an EMBL/GenBank/DDBJ whole genome shotgun (WGS) entry which is preliminary data.</text>
</comment>
<reference evidence="2 3" key="1">
    <citation type="submission" date="2019-07" db="EMBL/GenBank/DDBJ databases">
        <title>Qingshengfaniella alkalisoli gen. nov., sp. nov., isolated from saline soil.</title>
        <authorList>
            <person name="Xu L."/>
            <person name="Huang X.-X."/>
            <person name="Sun J.-Q."/>
        </authorList>
    </citation>
    <scope>NUCLEOTIDE SEQUENCE [LARGE SCALE GENOMIC DNA]</scope>
    <source>
        <strain evidence="2 3">DSM 27279</strain>
    </source>
</reference>
<feature type="compositionally biased region" description="Low complexity" evidence="1">
    <location>
        <begin position="92"/>
        <end position="109"/>
    </location>
</feature>
<name>A0A556AJF5_9BURK</name>
<feature type="compositionally biased region" description="Basic residues" evidence="1">
    <location>
        <begin position="23"/>
        <end position="40"/>
    </location>
</feature>
<keyword evidence="3" id="KW-1185">Reference proteome</keyword>
<evidence type="ECO:0008006" key="4">
    <source>
        <dbReference type="Google" id="ProtNLM"/>
    </source>
</evidence>
<evidence type="ECO:0000256" key="1">
    <source>
        <dbReference type="SAM" id="MobiDB-lite"/>
    </source>
</evidence>
<gene>
    <name evidence="2" type="ORF">FOZ76_16665</name>
</gene>
<sequence length="339" mass="36408">MPVRVVRTCAHRPRDDQPAAIRDRRHRARRHPARHERRTGRGAPVLQRSPAQRGGRRRQLRGGARALRPAGRPGPDRALRLLQPARHGPEHGAGPAAGGRVAATPAPAGQNRRRLNMATPLNVGLMVPANNTTMEGEMLGWLPPGSTCRTLRVPRGNGLLTAETLPAYKAAAVELAARFDRDTLDVIAYGCTAAGFILGPEGDAGIAADLARVTGKPVVTTASAMVHALQQAGARRINVLTPYLDDVNERIRRFLAAGGIDVERLDSFLAPDVQALGRITAEQVRARAEPLLEPDVDALFIACSQLPTLSVIAPLAERFGKPVLSSIQVTAQRAMQYVP</sequence>
<proteinExistence type="predicted"/>
<dbReference type="PANTHER" id="PTHR40267:SF1">
    <property type="entry name" value="BLR3294 PROTEIN"/>
    <property type="match status" value="1"/>
</dbReference>